<dbReference type="Pfam" id="PF02790">
    <property type="entry name" value="COX2_TM"/>
    <property type="match status" value="1"/>
</dbReference>
<evidence type="ECO:0000256" key="2">
    <source>
        <dbReference type="ARBA" id="ARBA00007866"/>
    </source>
</evidence>
<evidence type="ECO:0000256" key="12">
    <source>
        <dbReference type="ARBA" id="ARBA00024688"/>
    </source>
</evidence>
<dbReference type="PRINTS" id="PR01166">
    <property type="entry name" value="CYCOXIDASEII"/>
</dbReference>
<dbReference type="InterPro" id="IPR011759">
    <property type="entry name" value="Cyt_c_oxidase_su2_TM_dom"/>
</dbReference>
<keyword evidence="7" id="KW-1278">Translocase</keyword>
<comment type="function">
    <text evidence="12 15">Subunits I and II form the functional core of the enzyme complex. Electrons originating in cytochrome c are transferred via heme a and Cu(A) to the binuclear center formed by heme a3 and Cu(B).</text>
</comment>
<dbReference type="PANTHER" id="PTHR22888:SF18">
    <property type="entry name" value="CYTOCHROME BO(3) UBIQUINOL OXIDASE SUBUNIT 2"/>
    <property type="match status" value="1"/>
</dbReference>
<evidence type="ECO:0000256" key="6">
    <source>
        <dbReference type="ARBA" id="ARBA00022723"/>
    </source>
</evidence>
<evidence type="ECO:0000256" key="15">
    <source>
        <dbReference type="RuleBase" id="RU004024"/>
    </source>
</evidence>
<comment type="similarity">
    <text evidence="2 14">Belongs to the cytochrome c oxidase subunit 2 family.</text>
</comment>
<feature type="domain" description="Cytochrome oxidase subunit II transmembrane region profile" evidence="18">
    <location>
        <begin position="12"/>
        <end position="110"/>
    </location>
</feature>
<feature type="transmembrane region" description="Helical" evidence="16">
    <location>
        <begin position="79"/>
        <end position="100"/>
    </location>
</feature>
<dbReference type="PANTHER" id="PTHR22888">
    <property type="entry name" value="CYTOCHROME C OXIDASE, SUBUNIT II"/>
    <property type="match status" value="1"/>
</dbReference>
<dbReference type="SUPFAM" id="SSF49503">
    <property type="entry name" value="Cupredoxins"/>
    <property type="match status" value="1"/>
</dbReference>
<evidence type="ECO:0000256" key="3">
    <source>
        <dbReference type="ARBA" id="ARBA00022448"/>
    </source>
</evidence>
<dbReference type="EMBL" id="CP121671">
    <property type="protein sequence ID" value="WFT74455.1"/>
    <property type="molecule type" value="Genomic_DNA"/>
</dbReference>
<evidence type="ECO:0000256" key="13">
    <source>
        <dbReference type="ARBA" id="ARBA00047816"/>
    </source>
</evidence>
<name>A0ABY8IWQ0_9BACI</name>
<comment type="cofactor">
    <cofactor evidence="15">
        <name>Cu cation</name>
        <dbReference type="ChEBI" id="CHEBI:23378"/>
    </cofactor>
    <text evidence="15">Binds a copper A center.</text>
</comment>
<evidence type="ECO:0000256" key="14">
    <source>
        <dbReference type="RuleBase" id="RU000456"/>
    </source>
</evidence>
<proteinExistence type="inferred from homology"/>
<comment type="subcellular location">
    <subcellularLocation>
        <location evidence="14">Cell membrane</location>
        <topology evidence="14">Multi-pass membrane protein</topology>
    </subcellularLocation>
    <subcellularLocation>
        <location evidence="1">Membrane</location>
        <topology evidence="1">Multi-pass membrane protein</topology>
    </subcellularLocation>
</comment>
<dbReference type="SUPFAM" id="SSF81464">
    <property type="entry name" value="Cytochrome c oxidase subunit II-like, transmembrane region"/>
    <property type="match status" value="1"/>
</dbReference>
<keyword evidence="4 14" id="KW-0679">Respiratory chain</keyword>
<evidence type="ECO:0000256" key="8">
    <source>
        <dbReference type="ARBA" id="ARBA00022982"/>
    </source>
</evidence>
<comment type="catalytic activity">
    <reaction evidence="13 15">
        <text>4 Fe(II)-[cytochrome c] + O2 + 8 H(+)(in) = 4 Fe(III)-[cytochrome c] + 2 H2O + 4 H(+)(out)</text>
        <dbReference type="Rhea" id="RHEA:11436"/>
        <dbReference type="Rhea" id="RHEA-COMP:10350"/>
        <dbReference type="Rhea" id="RHEA-COMP:14399"/>
        <dbReference type="ChEBI" id="CHEBI:15377"/>
        <dbReference type="ChEBI" id="CHEBI:15378"/>
        <dbReference type="ChEBI" id="CHEBI:15379"/>
        <dbReference type="ChEBI" id="CHEBI:29033"/>
        <dbReference type="ChEBI" id="CHEBI:29034"/>
        <dbReference type="EC" id="7.1.1.9"/>
    </reaction>
</comment>
<dbReference type="PROSITE" id="PS50857">
    <property type="entry name" value="COX2_CUA"/>
    <property type="match status" value="1"/>
</dbReference>
<evidence type="ECO:0000256" key="16">
    <source>
        <dbReference type="SAM" id="Phobius"/>
    </source>
</evidence>
<evidence type="ECO:0000256" key="5">
    <source>
        <dbReference type="ARBA" id="ARBA00022692"/>
    </source>
</evidence>
<dbReference type="InterPro" id="IPR045187">
    <property type="entry name" value="CcO_II"/>
</dbReference>
<evidence type="ECO:0000313" key="19">
    <source>
        <dbReference type="EMBL" id="WFT74455.1"/>
    </source>
</evidence>
<keyword evidence="5 14" id="KW-0812">Transmembrane</keyword>
<dbReference type="InterPro" id="IPR036257">
    <property type="entry name" value="Cyt_c_oxidase_su2_TM_sf"/>
</dbReference>
<evidence type="ECO:0000256" key="9">
    <source>
        <dbReference type="ARBA" id="ARBA00022989"/>
    </source>
</evidence>
<dbReference type="InterPro" id="IPR008972">
    <property type="entry name" value="Cupredoxin"/>
</dbReference>
<dbReference type="PROSITE" id="PS51257">
    <property type="entry name" value="PROKAR_LIPOPROTEIN"/>
    <property type="match status" value="1"/>
</dbReference>
<dbReference type="InterPro" id="IPR002429">
    <property type="entry name" value="CcO_II-like_C"/>
</dbReference>
<dbReference type="PROSITE" id="PS00078">
    <property type="entry name" value="COX2"/>
    <property type="match status" value="1"/>
</dbReference>
<dbReference type="Gene3D" id="1.10.287.90">
    <property type="match status" value="1"/>
</dbReference>
<dbReference type="Proteomes" id="UP001221597">
    <property type="component" value="Chromosome"/>
</dbReference>
<feature type="transmembrane region" description="Helical" evidence="16">
    <location>
        <begin position="35"/>
        <end position="58"/>
    </location>
</feature>
<keyword evidence="6 15" id="KW-0479">Metal-binding</keyword>
<keyword evidence="3 14" id="KW-0813">Transport</keyword>
<dbReference type="NCBIfam" id="TIGR02866">
    <property type="entry name" value="CoxB"/>
    <property type="match status" value="1"/>
</dbReference>
<dbReference type="InterPro" id="IPR014222">
    <property type="entry name" value="Cyt_c_oxidase_su2"/>
</dbReference>
<dbReference type="RefSeq" id="WP_283076452.1">
    <property type="nucleotide sequence ID" value="NZ_CP121671.1"/>
</dbReference>
<evidence type="ECO:0000256" key="11">
    <source>
        <dbReference type="ARBA" id="ARBA00023136"/>
    </source>
</evidence>
<evidence type="ECO:0000256" key="1">
    <source>
        <dbReference type="ARBA" id="ARBA00004141"/>
    </source>
</evidence>
<evidence type="ECO:0000256" key="4">
    <source>
        <dbReference type="ARBA" id="ARBA00022660"/>
    </source>
</evidence>
<keyword evidence="10 15" id="KW-0186">Copper</keyword>
<accession>A0ABY8IWQ0</accession>
<evidence type="ECO:0000313" key="20">
    <source>
        <dbReference type="Proteomes" id="UP001221597"/>
    </source>
</evidence>
<evidence type="ECO:0000259" key="17">
    <source>
        <dbReference type="PROSITE" id="PS50857"/>
    </source>
</evidence>
<protein>
    <recommendedName>
        <fullName evidence="15">Cytochrome c oxidase subunit 2</fullName>
        <ecNumber evidence="15">7.1.1.9</ecNumber>
    </recommendedName>
</protein>
<dbReference type="EC" id="7.1.1.9" evidence="15"/>
<organism evidence="19 20">
    <name type="scientific">Halobacillus naozhouensis</name>
    <dbReference type="NCBI Taxonomy" id="554880"/>
    <lineage>
        <taxon>Bacteria</taxon>
        <taxon>Bacillati</taxon>
        <taxon>Bacillota</taxon>
        <taxon>Bacilli</taxon>
        <taxon>Bacillales</taxon>
        <taxon>Bacillaceae</taxon>
        <taxon>Halobacillus</taxon>
    </lineage>
</organism>
<dbReference type="InterPro" id="IPR001505">
    <property type="entry name" value="Copper_CuA"/>
</dbReference>
<dbReference type="Pfam" id="PF00116">
    <property type="entry name" value="COX2"/>
    <property type="match status" value="1"/>
</dbReference>
<dbReference type="PROSITE" id="PS50999">
    <property type="entry name" value="COX2_TM"/>
    <property type="match status" value="1"/>
</dbReference>
<feature type="domain" description="Cytochrome oxidase subunit II copper A binding" evidence="17">
    <location>
        <begin position="119"/>
        <end position="230"/>
    </location>
</feature>
<sequence>MKKLLPLFTLVLLSGCSLRVMDPASNSAEKITDLIYLSFAIMMLVLAVVFILFVLFIRKYKERPETSDKIPEEKKENKLLEVTWTVIPFILLAILAVPTVKATYDITSTIAGSGDDIAKEAVVVDVKAEQFRWKFTYENGKKTMDELVLPKDQKVTLRLNSSDVIHSFWVPRLAGKMDVRPNKENRLSFVPQVTGTFQGKCAEFCGAGHANMRFETKVVTQEEFENWLATE</sequence>
<keyword evidence="20" id="KW-1185">Reference proteome</keyword>
<keyword evidence="9 16" id="KW-1133">Transmembrane helix</keyword>
<evidence type="ECO:0000256" key="10">
    <source>
        <dbReference type="ARBA" id="ARBA00023008"/>
    </source>
</evidence>
<evidence type="ECO:0000256" key="7">
    <source>
        <dbReference type="ARBA" id="ARBA00022967"/>
    </source>
</evidence>
<evidence type="ECO:0000259" key="18">
    <source>
        <dbReference type="PROSITE" id="PS50999"/>
    </source>
</evidence>
<reference evidence="19 20" key="1">
    <citation type="submission" date="2023-04" db="EMBL/GenBank/DDBJ databases">
        <title>Genome sequence of Halobacillus naozhouensis KACC 21980.</title>
        <authorList>
            <person name="Kim S."/>
            <person name="Heo J."/>
            <person name="Kwon S.-W."/>
        </authorList>
    </citation>
    <scope>NUCLEOTIDE SEQUENCE [LARGE SCALE GENOMIC DNA]</scope>
    <source>
        <strain evidence="19 20">KCTC 13234</strain>
    </source>
</reference>
<gene>
    <name evidence="19" type="primary">coxB</name>
    <name evidence="19" type="ORF">P9989_19205</name>
</gene>
<dbReference type="Gene3D" id="2.60.40.420">
    <property type="entry name" value="Cupredoxins - blue copper proteins"/>
    <property type="match status" value="1"/>
</dbReference>
<keyword evidence="8 14" id="KW-0249">Electron transport</keyword>
<keyword evidence="11 16" id="KW-0472">Membrane</keyword>